<evidence type="ECO:0000313" key="1">
    <source>
        <dbReference type="EMBL" id="SVD62039.1"/>
    </source>
</evidence>
<protein>
    <submittedName>
        <fullName evidence="1">Uncharacterized protein</fullName>
    </submittedName>
</protein>
<proteinExistence type="predicted"/>
<reference evidence="1" key="1">
    <citation type="submission" date="2018-05" db="EMBL/GenBank/DDBJ databases">
        <authorList>
            <person name="Lanie J.A."/>
            <person name="Ng W.-L."/>
            <person name="Kazmierczak K.M."/>
            <person name="Andrzejewski T.M."/>
            <person name="Davidsen T.M."/>
            <person name="Wayne K.J."/>
            <person name="Tettelin H."/>
            <person name="Glass J.I."/>
            <person name="Rusch D."/>
            <person name="Podicherti R."/>
            <person name="Tsui H.-C.T."/>
            <person name="Winkler M.E."/>
        </authorList>
    </citation>
    <scope>NUCLEOTIDE SEQUENCE</scope>
</reference>
<dbReference type="EMBL" id="UINC01162337">
    <property type="protein sequence ID" value="SVD62039.1"/>
    <property type="molecule type" value="Genomic_DNA"/>
</dbReference>
<feature type="non-terminal residue" evidence="1">
    <location>
        <position position="24"/>
    </location>
</feature>
<sequence>MRMRALHHAIFPHAHVRLWIYVTF</sequence>
<dbReference type="AlphaFoldDB" id="A0A382WTU3"/>
<organism evidence="1">
    <name type="scientific">marine metagenome</name>
    <dbReference type="NCBI Taxonomy" id="408172"/>
    <lineage>
        <taxon>unclassified sequences</taxon>
        <taxon>metagenomes</taxon>
        <taxon>ecological metagenomes</taxon>
    </lineage>
</organism>
<accession>A0A382WTU3</accession>
<gene>
    <name evidence="1" type="ORF">METZ01_LOCUS414893</name>
</gene>
<name>A0A382WTU3_9ZZZZ</name>